<dbReference type="PROSITE" id="PS51257">
    <property type="entry name" value="PROKAR_LIPOPROTEIN"/>
    <property type="match status" value="1"/>
</dbReference>
<feature type="region of interest" description="Disordered" evidence="1">
    <location>
        <begin position="25"/>
        <end position="62"/>
    </location>
</feature>
<gene>
    <name evidence="3" type="ORF">J4H85_00490</name>
</gene>
<name>A0A939QIF3_9MICO</name>
<evidence type="ECO:0000313" key="3">
    <source>
        <dbReference type="EMBL" id="MBO2988476.1"/>
    </source>
</evidence>
<dbReference type="Proteomes" id="UP000668403">
    <property type="component" value="Unassembled WGS sequence"/>
</dbReference>
<keyword evidence="2" id="KW-0732">Signal</keyword>
<dbReference type="AlphaFoldDB" id="A0A939QIF3"/>
<feature type="signal peptide" evidence="2">
    <location>
        <begin position="1"/>
        <end position="24"/>
    </location>
</feature>
<accession>A0A939QIF3</accession>
<keyword evidence="4" id="KW-1185">Reference proteome</keyword>
<evidence type="ECO:0000256" key="1">
    <source>
        <dbReference type="SAM" id="MobiDB-lite"/>
    </source>
</evidence>
<dbReference type="EMBL" id="JAGFBF010000001">
    <property type="protein sequence ID" value="MBO2988476.1"/>
    <property type="molecule type" value="Genomic_DNA"/>
</dbReference>
<evidence type="ECO:0000313" key="4">
    <source>
        <dbReference type="Proteomes" id="UP000668403"/>
    </source>
</evidence>
<protein>
    <submittedName>
        <fullName evidence="3">Uncharacterized protein</fullName>
    </submittedName>
</protein>
<dbReference type="RefSeq" id="WP_208235860.1">
    <property type="nucleotide sequence ID" value="NZ_BAAAQU010000001.1"/>
</dbReference>
<sequence length="206" mass="22002">MRGRTWAGSTVLVGMLAVMLTACAPEPSEDANPTPTPSEFATSTPTPTPTPTPEPSEDEEVSLPTCDEYLGSPLMQGELIGAPLQVSKDSDEVLPWMDRLGPAALTTFDAAETRRACDWVAGQNGASGMFAVLDDDQRDTMIRALEESDYVVSEGDDATSFVYPADSSRAQIWQGFIGDAWVVATDASLGRDLAATLTELRPELVD</sequence>
<organism evidence="3 4">
    <name type="scientific">Leucobacter tardus</name>
    <dbReference type="NCBI Taxonomy" id="501483"/>
    <lineage>
        <taxon>Bacteria</taxon>
        <taxon>Bacillati</taxon>
        <taxon>Actinomycetota</taxon>
        <taxon>Actinomycetes</taxon>
        <taxon>Micrococcales</taxon>
        <taxon>Microbacteriaceae</taxon>
        <taxon>Leucobacter</taxon>
    </lineage>
</organism>
<proteinExistence type="predicted"/>
<feature type="chain" id="PRO_5037278399" evidence="2">
    <location>
        <begin position="25"/>
        <end position="206"/>
    </location>
</feature>
<comment type="caution">
    <text evidence="3">The sequence shown here is derived from an EMBL/GenBank/DDBJ whole genome shotgun (WGS) entry which is preliminary data.</text>
</comment>
<reference evidence="3" key="1">
    <citation type="submission" date="2021-03" db="EMBL/GenBank/DDBJ databases">
        <title>Leucobacter chromiisoli sp. nov., isolated from chromium-containing soil of chemical plant.</title>
        <authorList>
            <person name="Xu Z."/>
        </authorList>
    </citation>
    <scope>NUCLEOTIDE SEQUENCE</scope>
    <source>
        <strain evidence="3">K 70/01</strain>
    </source>
</reference>
<evidence type="ECO:0000256" key="2">
    <source>
        <dbReference type="SAM" id="SignalP"/>
    </source>
</evidence>